<proteinExistence type="inferred from homology"/>
<organism evidence="7 8">
    <name type="scientific">Sphaerisporangium rubeum</name>
    <dbReference type="NCBI Taxonomy" id="321317"/>
    <lineage>
        <taxon>Bacteria</taxon>
        <taxon>Bacillati</taxon>
        <taxon>Actinomycetota</taxon>
        <taxon>Actinomycetes</taxon>
        <taxon>Streptosporangiales</taxon>
        <taxon>Streptosporangiaceae</taxon>
        <taxon>Sphaerisporangium</taxon>
    </lineage>
</organism>
<dbReference type="CDD" id="cd03257">
    <property type="entry name" value="ABC_NikE_OppD_transporters"/>
    <property type="match status" value="2"/>
</dbReference>
<feature type="region of interest" description="Disordered" evidence="5">
    <location>
        <begin position="1"/>
        <end position="33"/>
    </location>
</feature>
<evidence type="ECO:0000256" key="3">
    <source>
        <dbReference type="ARBA" id="ARBA00022741"/>
    </source>
</evidence>
<feature type="compositionally biased region" description="Basic and acidic residues" evidence="5">
    <location>
        <begin position="367"/>
        <end position="376"/>
    </location>
</feature>
<feature type="region of interest" description="Disordered" evidence="5">
    <location>
        <begin position="728"/>
        <end position="761"/>
    </location>
</feature>
<dbReference type="FunFam" id="3.40.50.300:FF:000016">
    <property type="entry name" value="Oligopeptide ABC transporter ATP-binding component"/>
    <property type="match status" value="2"/>
</dbReference>
<comment type="caution">
    <text evidence="7">The sequence shown here is derived from an EMBL/GenBank/DDBJ whole genome shotgun (WGS) entry which is preliminary data.</text>
</comment>
<dbReference type="InterPro" id="IPR017871">
    <property type="entry name" value="ABC_transporter-like_CS"/>
</dbReference>
<gene>
    <name evidence="7" type="ORF">BJ992_001958</name>
</gene>
<dbReference type="InterPro" id="IPR003439">
    <property type="entry name" value="ABC_transporter-like_ATP-bd"/>
</dbReference>
<evidence type="ECO:0000256" key="2">
    <source>
        <dbReference type="ARBA" id="ARBA00022448"/>
    </source>
</evidence>
<dbReference type="NCBIfam" id="TIGR01727">
    <property type="entry name" value="oligo_HPY"/>
    <property type="match status" value="2"/>
</dbReference>
<dbReference type="InterPro" id="IPR013563">
    <property type="entry name" value="Oligopep_ABC_C"/>
</dbReference>
<dbReference type="PROSITE" id="PS00211">
    <property type="entry name" value="ABC_TRANSPORTER_1"/>
    <property type="match status" value="2"/>
</dbReference>
<keyword evidence="8" id="KW-1185">Reference proteome</keyword>
<dbReference type="SMART" id="SM00382">
    <property type="entry name" value="AAA"/>
    <property type="match status" value="2"/>
</dbReference>
<dbReference type="PROSITE" id="PS50893">
    <property type="entry name" value="ABC_TRANSPORTER_2"/>
    <property type="match status" value="2"/>
</dbReference>
<feature type="domain" description="ABC transporter" evidence="6">
    <location>
        <begin position="405"/>
        <end position="653"/>
    </location>
</feature>
<dbReference type="InterPro" id="IPR003593">
    <property type="entry name" value="AAA+_ATPase"/>
</dbReference>
<dbReference type="Pfam" id="PF08352">
    <property type="entry name" value="oligo_HPY"/>
    <property type="match status" value="2"/>
</dbReference>
<dbReference type="Proteomes" id="UP000555564">
    <property type="component" value="Unassembled WGS sequence"/>
</dbReference>
<dbReference type="AlphaFoldDB" id="A0A7X0IF48"/>
<dbReference type="PANTHER" id="PTHR43776:SF7">
    <property type="entry name" value="D,D-DIPEPTIDE TRANSPORT ATP-BINDING PROTEIN DDPF-RELATED"/>
    <property type="match status" value="1"/>
</dbReference>
<reference evidence="7 8" key="1">
    <citation type="submission" date="2020-08" db="EMBL/GenBank/DDBJ databases">
        <title>Sequencing the genomes of 1000 actinobacteria strains.</title>
        <authorList>
            <person name="Klenk H.-P."/>
        </authorList>
    </citation>
    <scope>NUCLEOTIDE SEQUENCE [LARGE SCALE GENOMIC DNA]</scope>
    <source>
        <strain evidence="7 8">DSM 44936</strain>
    </source>
</reference>
<evidence type="ECO:0000313" key="7">
    <source>
        <dbReference type="EMBL" id="MBB6472527.1"/>
    </source>
</evidence>
<dbReference type="InterPro" id="IPR027417">
    <property type="entry name" value="P-loop_NTPase"/>
</dbReference>
<feature type="domain" description="ABC transporter" evidence="6">
    <location>
        <begin position="38"/>
        <end position="283"/>
    </location>
</feature>
<evidence type="ECO:0000256" key="5">
    <source>
        <dbReference type="SAM" id="MobiDB-lite"/>
    </source>
</evidence>
<dbReference type="NCBIfam" id="NF008453">
    <property type="entry name" value="PRK11308.1"/>
    <property type="match status" value="2"/>
</dbReference>
<evidence type="ECO:0000313" key="8">
    <source>
        <dbReference type="Proteomes" id="UP000555564"/>
    </source>
</evidence>
<dbReference type="EMBL" id="JACHIU010000001">
    <property type="protein sequence ID" value="MBB6472527.1"/>
    <property type="molecule type" value="Genomic_DNA"/>
</dbReference>
<name>A0A7X0IF48_9ACTN</name>
<comment type="similarity">
    <text evidence="1">Belongs to the ABC transporter superfamily.</text>
</comment>
<evidence type="ECO:0000259" key="6">
    <source>
        <dbReference type="PROSITE" id="PS50893"/>
    </source>
</evidence>
<dbReference type="Pfam" id="PF00005">
    <property type="entry name" value="ABC_tran"/>
    <property type="match status" value="2"/>
</dbReference>
<evidence type="ECO:0000256" key="1">
    <source>
        <dbReference type="ARBA" id="ARBA00005417"/>
    </source>
</evidence>
<feature type="compositionally biased region" description="Low complexity" evidence="5">
    <location>
        <begin position="1"/>
        <end position="14"/>
    </location>
</feature>
<protein>
    <submittedName>
        <fullName evidence="7">Peptide/nickel transport system ATP-binding protein</fullName>
    </submittedName>
</protein>
<dbReference type="InterPro" id="IPR050319">
    <property type="entry name" value="ABC_transp_ATP-bind"/>
</dbReference>
<feature type="region of interest" description="Disordered" evidence="5">
    <location>
        <begin position="349"/>
        <end position="397"/>
    </location>
</feature>
<dbReference type="SUPFAM" id="SSF52540">
    <property type="entry name" value="P-loop containing nucleoside triphosphate hydrolases"/>
    <property type="match status" value="2"/>
</dbReference>
<dbReference type="GO" id="GO:0055085">
    <property type="term" value="P:transmembrane transport"/>
    <property type="evidence" value="ECO:0007669"/>
    <property type="project" value="UniProtKB-ARBA"/>
</dbReference>
<evidence type="ECO:0000256" key="4">
    <source>
        <dbReference type="ARBA" id="ARBA00022840"/>
    </source>
</evidence>
<sequence>MTGRTGTGAAMAGRPAFRAVSGTGSSTGSGTGETAPVLEVSDLSVRFGGVPVVRGLGFSLRAGEVLGVVGESGAGKSAAALAVMGLLPRQAKVGGSVRLHGTELVGLPDRRLAAFRGRAISMVFQDPLSALTPVHRVGDQIAEAVRVHQRVSRRAAAERAVELLGLVGIPDPRRRARAFPHEFSGGMRQRAVIAMAIANDPDVIICDEPTTALDVTIQAQVIEVLRRARAETGAAVVLISHDLGVVAGLADRVLVMYAGRAVEVGPVCEVYERPRMPYTSGLLGSVPRVDAGRDLPLTPIEGGPPSPAALPPGCPFEPRCAARLPCCREAEPPLTEITPGHHAACLRAAEPSGGHPPRVGLVPGRGESPEERREPVPRLGSPAAGETPALAADATAPRPARPVVLEVEGLVKHHPLVRGGVLRRRAGSVRAVDGVGFDIREGETLALVGESGCGKTTTLMQILELTAPQQGRVTVFGRDASTLTARERMAVRARMQVVFQDPLASLDPRMTVHDIVAEPLVTHGRGDVAGRVRRLLRLVGLDPADAVRYPRHFSGGQRQRVAIARALALEPRLVVLDEPVSALDVSVRAGVINLLGSLRDRLGLSYLFVAHDLAVVRYVADRVAVMYMGRIAEIGPVERVYGAPAHPYTEALLSAVPIPDPRKERERRRILLDGEVPSQARPPSGCRFRGRCPAYRTLPEPLRKRCADERPEIRQVAGEAEHGAACHYPGRLAHSGSFQKSAADPDHLRWPADPPTNVEES</sequence>
<keyword evidence="2" id="KW-0813">Transport</keyword>
<feature type="compositionally biased region" description="Low complexity" evidence="5">
    <location>
        <begin position="382"/>
        <end position="397"/>
    </location>
</feature>
<keyword evidence="3" id="KW-0547">Nucleotide-binding</keyword>
<dbReference type="GO" id="GO:0015833">
    <property type="term" value="P:peptide transport"/>
    <property type="evidence" value="ECO:0007669"/>
    <property type="project" value="InterPro"/>
</dbReference>
<accession>A0A7X0IF48</accession>
<dbReference type="GO" id="GO:0005524">
    <property type="term" value="F:ATP binding"/>
    <property type="evidence" value="ECO:0007669"/>
    <property type="project" value="UniProtKB-KW"/>
</dbReference>
<dbReference type="Gene3D" id="3.40.50.300">
    <property type="entry name" value="P-loop containing nucleotide triphosphate hydrolases"/>
    <property type="match status" value="2"/>
</dbReference>
<keyword evidence="4 7" id="KW-0067">ATP-binding</keyword>
<dbReference type="GO" id="GO:0016887">
    <property type="term" value="F:ATP hydrolysis activity"/>
    <property type="evidence" value="ECO:0007669"/>
    <property type="project" value="InterPro"/>
</dbReference>
<dbReference type="PANTHER" id="PTHR43776">
    <property type="entry name" value="TRANSPORT ATP-BINDING PROTEIN"/>
    <property type="match status" value="1"/>
</dbReference>